<feature type="signal peptide" evidence="2">
    <location>
        <begin position="1"/>
        <end position="19"/>
    </location>
</feature>
<evidence type="ECO:0000256" key="2">
    <source>
        <dbReference type="SAM" id="SignalP"/>
    </source>
</evidence>
<dbReference type="AlphaFoldDB" id="A0A2M4D3I6"/>
<keyword evidence="2" id="KW-0732">Signal</keyword>
<organism evidence="3">
    <name type="scientific">Anopheles darlingi</name>
    <name type="common">Mosquito</name>
    <dbReference type="NCBI Taxonomy" id="43151"/>
    <lineage>
        <taxon>Eukaryota</taxon>
        <taxon>Metazoa</taxon>
        <taxon>Ecdysozoa</taxon>
        <taxon>Arthropoda</taxon>
        <taxon>Hexapoda</taxon>
        <taxon>Insecta</taxon>
        <taxon>Pterygota</taxon>
        <taxon>Neoptera</taxon>
        <taxon>Endopterygota</taxon>
        <taxon>Diptera</taxon>
        <taxon>Nematocera</taxon>
        <taxon>Culicoidea</taxon>
        <taxon>Culicidae</taxon>
        <taxon>Anophelinae</taxon>
        <taxon>Anopheles</taxon>
    </lineage>
</organism>
<sequence>MQEWTPLWCWLNIVFSSSATPTLRLSIRECSYMVAFGVHVVEACTCFSSCSAQVLQVKCGLDLTRSVRVPNDNQAARIKRVSRQHFWDPRNSADKHQSQSVAIVQRREREGRGLSQQDDGV</sequence>
<name>A0A2M4D3I6_ANODA</name>
<feature type="compositionally biased region" description="Basic and acidic residues" evidence="1">
    <location>
        <begin position="87"/>
        <end position="97"/>
    </location>
</feature>
<protein>
    <submittedName>
        <fullName evidence="3">Putative secreted protein</fullName>
    </submittedName>
</protein>
<accession>A0A2M4D3I6</accession>
<reference evidence="3" key="1">
    <citation type="submission" date="2018-01" db="EMBL/GenBank/DDBJ databases">
        <title>An insight into the sialome of Amazonian anophelines.</title>
        <authorList>
            <person name="Ribeiro J.M."/>
            <person name="Scarpassa V."/>
            <person name="Calvo E."/>
        </authorList>
    </citation>
    <scope>NUCLEOTIDE SEQUENCE</scope>
</reference>
<feature type="chain" id="PRO_5014934715" evidence="2">
    <location>
        <begin position="20"/>
        <end position="121"/>
    </location>
</feature>
<evidence type="ECO:0000313" key="3">
    <source>
        <dbReference type="EMBL" id="MBW72099.1"/>
    </source>
</evidence>
<feature type="region of interest" description="Disordered" evidence="1">
    <location>
        <begin position="87"/>
        <end position="121"/>
    </location>
</feature>
<dbReference type="EMBL" id="GGFL01007921">
    <property type="protein sequence ID" value="MBW72099.1"/>
    <property type="molecule type" value="Transcribed_RNA"/>
</dbReference>
<evidence type="ECO:0000256" key="1">
    <source>
        <dbReference type="SAM" id="MobiDB-lite"/>
    </source>
</evidence>
<proteinExistence type="predicted"/>